<dbReference type="AlphaFoldDB" id="A0A3E2UAG2"/>
<gene>
    <name evidence="1" type="ORF">DWZ46_02090</name>
</gene>
<proteinExistence type="predicted"/>
<evidence type="ECO:0000313" key="2">
    <source>
        <dbReference type="Proteomes" id="UP000260991"/>
    </source>
</evidence>
<protein>
    <submittedName>
        <fullName evidence="1">Uncharacterized protein</fullName>
    </submittedName>
</protein>
<name>A0A3E2UAG2_9FIRM</name>
<organism evidence="1 2">
    <name type="scientific">Faecalibacterium prausnitzii</name>
    <dbReference type="NCBI Taxonomy" id="853"/>
    <lineage>
        <taxon>Bacteria</taxon>
        <taxon>Bacillati</taxon>
        <taxon>Bacillota</taxon>
        <taxon>Clostridia</taxon>
        <taxon>Eubacteriales</taxon>
        <taxon>Oscillospiraceae</taxon>
        <taxon>Faecalibacterium</taxon>
    </lineage>
</organism>
<reference evidence="1 2" key="1">
    <citation type="submission" date="2018-08" db="EMBL/GenBank/DDBJ databases">
        <title>A genome reference for cultivated species of the human gut microbiota.</title>
        <authorList>
            <person name="Zou Y."/>
            <person name="Xue W."/>
            <person name="Luo G."/>
        </authorList>
    </citation>
    <scope>NUCLEOTIDE SEQUENCE [LARGE SCALE GENOMIC DNA]</scope>
    <source>
        <strain evidence="1 2">AF32-8AC</strain>
    </source>
</reference>
<dbReference type="Proteomes" id="UP000260991">
    <property type="component" value="Unassembled WGS sequence"/>
</dbReference>
<sequence length="62" mass="7063">MGVPNKPFAAQNSVCIITVVSFKEVFEADGYFFCIPKKTLIMKRYQISISFNFGFTPYIEGE</sequence>
<accession>A0A3E2UAG2</accession>
<dbReference type="EMBL" id="QVER01000002">
    <property type="protein sequence ID" value="RGB93157.1"/>
    <property type="molecule type" value="Genomic_DNA"/>
</dbReference>
<evidence type="ECO:0000313" key="1">
    <source>
        <dbReference type="EMBL" id="RGB93157.1"/>
    </source>
</evidence>
<comment type="caution">
    <text evidence="1">The sequence shown here is derived from an EMBL/GenBank/DDBJ whole genome shotgun (WGS) entry which is preliminary data.</text>
</comment>